<keyword evidence="2" id="KW-1185">Reference proteome</keyword>
<dbReference type="HOGENOM" id="CLU_1805872_0_0_1"/>
<organism evidence="1 2">
    <name type="scientific">Botryobasidium botryosum (strain FD-172 SS1)</name>
    <dbReference type="NCBI Taxonomy" id="930990"/>
    <lineage>
        <taxon>Eukaryota</taxon>
        <taxon>Fungi</taxon>
        <taxon>Dikarya</taxon>
        <taxon>Basidiomycota</taxon>
        <taxon>Agaricomycotina</taxon>
        <taxon>Agaricomycetes</taxon>
        <taxon>Cantharellales</taxon>
        <taxon>Botryobasidiaceae</taxon>
        <taxon>Botryobasidium</taxon>
    </lineage>
</organism>
<dbReference type="Proteomes" id="UP000027195">
    <property type="component" value="Unassembled WGS sequence"/>
</dbReference>
<gene>
    <name evidence="1" type="ORF">BOTBODRAFT_585708</name>
</gene>
<dbReference type="InParanoid" id="A0A067M038"/>
<proteinExistence type="predicted"/>
<dbReference type="EMBL" id="KL198096">
    <property type="protein sequence ID" value="KDQ08030.1"/>
    <property type="molecule type" value="Genomic_DNA"/>
</dbReference>
<evidence type="ECO:0000313" key="2">
    <source>
        <dbReference type="Proteomes" id="UP000027195"/>
    </source>
</evidence>
<reference evidence="2" key="1">
    <citation type="journal article" date="2014" name="Proc. Natl. Acad. Sci. U.S.A.">
        <title>Extensive sampling of basidiomycete genomes demonstrates inadequacy of the white-rot/brown-rot paradigm for wood decay fungi.</title>
        <authorList>
            <person name="Riley R."/>
            <person name="Salamov A.A."/>
            <person name="Brown D.W."/>
            <person name="Nagy L.G."/>
            <person name="Floudas D."/>
            <person name="Held B.W."/>
            <person name="Levasseur A."/>
            <person name="Lombard V."/>
            <person name="Morin E."/>
            <person name="Otillar R."/>
            <person name="Lindquist E.A."/>
            <person name="Sun H."/>
            <person name="LaButti K.M."/>
            <person name="Schmutz J."/>
            <person name="Jabbour D."/>
            <person name="Luo H."/>
            <person name="Baker S.E."/>
            <person name="Pisabarro A.G."/>
            <person name="Walton J.D."/>
            <person name="Blanchette R.A."/>
            <person name="Henrissat B."/>
            <person name="Martin F."/>
            <person name="Cullen D."/>
            <person name="Hibbett D.S."/>
            <person name="Grigoriev I.V."/>
        </authorList>
    </citation>
    <scope>NUCLEOTIDE SEQUENCE [LARGE SCALE GENOMIC DNA]</scope>
    <source>
        <strain evidence="2">FD-172 SS1</strain>
    </source>
</reference>
<evidence type="ECO:0000313" key="1">
    <source>
        <dbReference type="EMBL" id="KDQ08030.1"/>
    </source>
</evidence>
<name>A0A067M038_BOTB1</name>
<accession>A0A067M038</accession>
<sequence>MPHADVYYWGVTRLAISMTFYQQVPVMCATRNGNSRHKSRTPSSSILRATTKVGCYAPQRLRPIGEIIGEIYRFALYSPILTSSVTPKLAPKRRVLGKPVDRNIASNNHHRSVLPPSLALKLSCSSQMDSDDRQLEQSTVIFE</sequence>
<protein>
    <submittedName>
        <fullName evidence="1">Uncharacterized protein</fullName>
    </submittedName>
</protein>
<dbReference type="AlphaFoldDB" id="A0A067M038"/>